<reference evidence="1" key="1">
    <citation type="journal article" date="2020" name="Nature">
        <title>Giant virus diversity and host interactions through global metagenomics.</title>
        <authorList>
            <person name="Schulz F."/>
            <person name="Roux S."/>
            <person name="Paez-Espino D."/>
            <person name="Jungbluth S."/>
            <person name="Walsh D.A."/>
            <person name="Denef V.J."/>
            <person name="McMahon K.D."/>
            <person name="Konstantinidis K.T."/>
            <person name="Eloe-Fadrosh E.A."/>
            <person name="Kyrpides N.C."/>
            <person name="Woyke T."/>
        </authorList>
    </citation>
    <scope>NUCLEOTIDE SEQUENCE</scope>
    <source>
        <strain evidence="1">GVMAG-S-1062768-28</strain>
    </source>
</reference>
<evidence type="ECO:0000313" key="1">
    <source>
        <dbReference type="EMBL" id="QHU08367.1"/>
    </source>
</evidence>
<sequence>MDTDMVDFRKYVTRMNAKEIYEKKKWEEGDTKKVIEMYNHVKSKLEPMLEKTLDFPNSCIWEYLPSTPCVWMLENILRQDGFNAEFANGNGHLLISWNEYPRYKIELGQRGTFDEKKFNELVVRLDAKEYYNKYRWSKSDSFKLAEIYKEIKKFTIEPNKWHVLIDFKTPTDGFSKGVELMKLIPILEEDGFSVRNVNRPDGSTTVYEISWDDQIPDIKCALDGPEYNKNIIG</sequence>
<organism evidence="1">
    <name type="scientific">viral metagenome</name>
    <dbReference type="NCBI Taxonomy" id="1070528"/>
    <lineage>
        <taxon>unclassified sequences</taxon>
        <taxon>metagenomes</taxon>
        <taxon>organismal metagenomes</taxon>
    </lineage>
</organism>
<protein>
    <submittedName>
        <fullName evidence="1">Uncharacterized protein</fullName>
    </submittedName>
</protein>
<dbReference type="AlphaFoldDB" id="A0A6C0JVE8"/>
<accession>A0A6C0JVE8</accession>
<name>A0A6C0JVE8_9ZZZZ</name>
<dbReference type="EMBL" id="MN740696">
    <property type="protein sequence ID" value="QHU08367.1"/>
    <property type="molecule type" value="Genomic_DNA"/>
</dbReference>
<proteinExistence type="predicted"/>